<reference evidence="1" key="1">
    <citation type="submission" date="2014-09" db="EMBL/GenBank/DDBJ databases">
        <authorList>
            <person name="Magalhaes I.L.F."/>
            <person name="Oliveira U."/>
            <person name="Santos F.R."/>
            <person name="Vidigal T.H.D.A."/>
            <person name="Brescovit A.D."/>
            <person name="Santos A.J."/>
        </authorList>
    </citation>
    <scope>NUCLEOTIDE SEQUENCE</scope>
    <source>
        <tissue evidence="1">Shoot tissue taken approximately 20 cm above the soil surface</tissue>
    </source>
</reference>
<dbReference type="AlphaFoldDB" id="A0A0A9FJD1"/>
<reference evidence="1" key="2">
    <citation type="journal article" date="2015" name="Data Brief">
        <title>Shoot transcriptome of the giant reed, Arundo donax.</title>
        <authorList>
            <person name="Barrero R.A."/>
            <person name="Guerrero F.D."/>
            <person name="Moolhuijzen P."/>
            <person name="Goolsby J.A."/>
            <person name="Tidwell J."/>
            <person name="Bellgard S.E."/>
            <person name="Bellgard M.I."/>
        </authorList>
    </citation>
    <scope>NUCLEOTIDE SEQUENCE</scope>
    <source>
        <tissue evidence="1">Shoot tissue taken approximately 20 cm above the soil surface</tissue>
    </source>
</reference>
<protein>
    <submittedName>
        <fullName evidence="1">Serine/threonine-protein phosphatase 5</fullName>
    </submittedName>
</protein>
<name>A0A0A9FJD1_ARUDO</name>
<proteinExistence type="predicted"/>
<evidence type="ECO:0000313" key="1">
    <source>
        <dbReference type="EMBL" id="JAE08398.1"/>
    </source>
</evidence>
<organism evidence="1">
    <name type="scientific">Arundo donax</name>
    <name type="common">Giant reed</name>
    <name type="synonym">Donax arundinaceus</name>
    <dbReference type="NCBI Taxonomy" id="35708"/>
    <lineage>
        <taxon>Eukaryota</taxon>
        <taxon>Viridiplantae</taxon>
        <taxon>Streptophyta</taxon>
        <taxon>Embryophyta</taxon>
        <taxon>Tracheophyta</taxon>
        <taxon>Spermatophyta</taxon>
        <taxon>Magnoliopsida</taxon>
        <taxon>Liliopsida</taxon>
        <taxon>Poales</taxon>
        <taxon>Poaceae</taxon>
        <taxon>PACMAD clade</taxon>
        <taxon>Arundinoideae</taxon>
        <taxon>Arundineae</taxon>
        <taxon>Arundo</taxon>
    </lineage>
</organism>
<sequence>MKWAQKLSWIIVQSRICKRLKNSNLGQTMPSRQTNLLRQ</sequence>
<accession>A0A0A9FJD1</accession>
<dbReference type="EMBL" id="GBRH01189498">
    <property type="protein sequence ID" value="JAE08398.1"/>
    <property type="molecule type" value="Transcribed_RNA"/>
</dbReference>